<evidence type="ECO:0000313" key="2">
    <source>
        <dbReference type="EMBL" id="AZA93350.1"/>
    </source>
</evidence>
<protein>
    <submittedName>
        <fullName evidence="2">Uncharacterized protein</fullName>
    </submittedName>
</protein>
<name>A0AAD1DTA5_CHRNA</name>
<gene>
    <name evidence="2" type="ORF">EG343_23450</name>
</gene>
<keyword evidence="1" id="KW-1133">Transmembrane helix</keyword>
<sequence length="252" mass="29136">MINNRFSQILQIIPKIFLENIWYFFIFAAIIMVNKSVLRKLPDSELEKYLKEGNRFVPEAVQMAYEILKERGRIFTGQEETAVQQLIQRKKEAEEAKSLEEKELWRDHITEDPNAIKLFPREMIFVISLILGTVPGAILLGINFIKLKKYFPAVITIIFGFIFVPIQSFLVPMMHTLSSKDFFTIKRSPEFMVAGSGALILFVFWVIFTPKKLPYRAASYILPFIICAIMAVLITINYQGIFSSYILVSFAK</sequence>
<feature type="transmembrane region" description="Helical" evidence="1">
    <location>
        <begin position="191"/>
        <end position="208"/>
    </location>
</feature>
<keyword evidence="1" id="KW-0812">Transmembrane</keyword>
<dbReference type="Proteomes" id="UP000278288">
    <property type="component" value="Chromosome"/>
</dbReference>
<evidence type="ECO:0000256" key="1">
    <source>
        <dbReference type="SAM" id="Phobius"/>
    </source>
</evidence>
<reference evidence="2 3" key="1">
    <citation type="submission" date="2018-11" db="EMBL/GenBank/DDBJ databases">
        <title>Proposal to divide the Flavobacteriaceae and reorganize its genera based on Amino Acid Identity values calculated from whole genome sequences.</title>
        <authorList>
            <person name="Nicholson A.C."/>
            <person name="Gulvik C.A."/>
            <person name="Whitney A.M."/>
            <person name="Humrighouse B.W."/>
            <person name="Bell M."/>
            <person name="Holmes B."/>
            <person name="Steigerwalt A.G."/>
            <person name="Villarma A."/>
            <person name="Sheth M."/>
            <person name="Batra D."/>
            <person name="Pryor J."/>
            <person name="Bernardet J.-F."/>
            <person name="Hugo C."/>
            <person name="Kampfer P."/>
            <person name="Newman J."/>
            <person name="McQuiston J.R."/>
        </authorList>
    </citation>
    <scope>NUCLEOTIDE SEQUENCE [LARGE SCALE GENOMIC DNA]</scope>
    <source>
        <strain evidence="2 3">G0041</strain>
    </source>
</reference>
<feature type="transmembrane region" description="Helical" evidence="1">
    <location>
        <begin position="220"/>
        <end position="248"/>
    </location>
</feature>
<proteinExistence type="predicted"/>
<feature type="transmembrane region" description="Helical" evidence="1">
    <location>
        <begin position="150"/>
        <end position="171"/>
    </location>
</feature>
<feature type="transmembrane region" description="Helical" evidence="1">
    <location>
        <begin position="20"/>
        <end position="38"/>
    </location>
</feature>
<feature type="transmembrane region" description="Helical" evidence="1">
    <location>
        <begin position="123"/>
        <end position="144"/>
    </location>
</feature>
<keyword evidence="3" id="KW-1185">Reference proteome</keyword>
<keyword evidence="1" id="KW-0472">Membrane</keyword>
<accession>A0AAD1DTA5</accession>
<organism evidence="2 3">
    <name type="scientific">Chryseobacterium nakagawai</name>
    <dbReference type="NCBI Taxonomy" id="1241982"/>
    <lineage>
        <taxon>Bacteria</taxon>
        <taxon>Pseudomonadati</taxon>
        <taxon>Bacteroidota</taxon>
        <taxon>Flavobacteriia</taxon>
        <taxon>Flavobacteriales</taxon>
        <taxon>Weeksellaceae</taxon>
        <taxon>Chryseobacterium group</taxon>
        <taxon>Chryseobacterium</taxon>
    </lineage>
</organism>
<dbReference type="AlphaFoldDB" id="A0AAD1DTA5"/>
<evidence type="ECO:0000313" key="3">
    <source>
        <dbReference type="Proteomes" id="UP000278288"/>
    </source>
</evidence>
<dbReference type="KEGG" id="cnk:EG343_23450"/>
<dbReference type="EMBL" id="CP033923">
    <property type="protein sequence ID" value="AZA93350.1"/>
    <property type="molecule type" value="Genomic_DNA"/>
</dbReference>